<feature type="transmembrane region" description="Helical" evidence="1">
    <location>
        <begin position="66"/>
        <end position="92"/>
    </location>
</feature>
<dbReference type="AlphaFoldDB" id="A0A1M4Y7N4"/>
<dbReference type="OrthoDB" id="2376657at2"/>
<keyword evidence="3" id="KW-1185">Reference proteome</keyword>
<dbReference type="Proteomes" id="UP000184295">
    <property type="component" value="Unassembled WGS sequence"/>
</dbReference>
<keyword evidence="1" id="KW-1133">Transmembrane helix</keyword>
<accession>A0A1M4Y7N4</accession>
<dbReference type="RefSeq" id="WP_072792621.1">
    <property type="nucleotide sequence ID" value="NZ_FQUL01000057.1"/>
</dbReference>
<gene>
    <name evidence="2" type="ORF">SAMN02745225_02266</name>
</gene>
<evidence type="ECO:0000313" key="2">
    <source>
        <dbReference type="EMBL" id="SHF01728.1"/>
    </source>
</evidence>
<feature type="transmembrane region" description="Helical" evidence="1">
    <location>
        <begin position="194"/>
        <end position="212"/>
    </location>
</feature>
<name>A0A1M4Y7N4_9ACTN</name>
<feature type="transmembrane region" description="Helical" evidence="1">
    <location>
        <begin position="147"/>
        <end position="168"/>
    </location>
</feature>
<evidence type="ECO:0000313" key="3">
    <source>
        <dbReference type="Proteomes" id="UP000184295"/>
    </source>
</evidence>
<feature type="transmembrane region" description="Helical" evidence="1">
    <location>
        <begin position="113"/>
        <end position="135"/>
    </location>
</feature>
<protein>
    <submittedName>
        <fullName evidence="2">Uncharacterized protein</fullName>
    </submittedName>
</protein>
<evidence type="ECO:0000256" key="1">
    <source>
        <dbReference type="SAM" id="Phobius"/>
    </source>
</evidence>
<feature type="transmembrane region" description="Helical" evidence="1">
    <location>
        <begin position="36"/>
        <end position="54"/>
    </location>
</feature>
<dbReference type="EMBL" id="FQUL01000057">
    <property type="protein sequence ID" value="SHF01728.1"/>
    <property type="molecule type" value="Genomic_DNA"/>
</dbReference>
<reference evidence="3" key="1">
    <citation type="submission" date="2016-11" db="EMBL/GenBank/DDBJ databases">
        <authorList>
            <person name="Varghese N."/>
            <person name="Submissions S."/>
        </authorList>
    </citation>
    <scope>NUCLEOTIDE SEQUENCE [LARGE SCALE GENOMIC DNA]</scope>
    <source>
        <strain evidence="3">DSM 19514</strain>
    </source>
</reference>
<proteinExistence type="predicted"/>
<keyword evidence="1" id="KW-0472">Membrane</keyword>
<sequence length="234" mass="25837">MVIRQQDKITPENVIKNVLATEIEGDKSSQSRRVRFVARLTSLLGMLLFFLLALEGVSVPLVGELLTWHVVVGVILIPVMTAKIVVTSYRFALYYTKSLDFKKAGPPWMPLRVIGPLIVLSTVGLMVSGVMLMVIGPNSPSVNLWIFIHRATFIAWFAFMAAHVVSYVRRAATVSWKDLKTLSVGDSLKSSDSWYRFIIVIVTLAIGIGLATKFGQLTAPWLAHFAPYISGSKG</sequence>
<keyword evidence="1" id="KW-0812">Transmembrane</keyword>
<organism evidence="2 3">
    <name type="scientific">Ferrithrix thermotolerans DSM 19514</name>
    <dbReference type="NCBI Taxonomy" id="1121881"/>
    <lineage>
        <taxon>Bacteria</taxon>
        <taxon>Bacillati</taxon>
        <taxon>Actinomycetota</taxon>
        <taxon>Acidimicrobiia</taxon>
        <taxon>Acidimicrobiales</taxon>
        <taxon>Acidimicrobiaceae</taxon>
        <taxon>Ferrithrix</taxon>
    </lineage>
</organism>
<dbReference type="STRING" id="1121881.SAMN02745225_02266"/>